<dbReference type="EMBL" id="CP133615">
    <property type="protein sequence ID" value="WMV24481.1"/>
    <property type="molecule type" value="Genomic_DNA"/>
</dbReference>
<dbReference type="PANTHER" id="PTHR34072">
    <property type="entry name" value="ENZYMATIC POLYPROTEIN-RELATED"/>
    <property type="match status" value="1"/>
</dbReference>
<dbReference type="AlphaFoldDB" id="A0AAF0QJM5"/>
<name>A0AAF0QJM5_SOLVR</name>
<proteinExistence type="predicted"/>
<dbReference type="SUPFAM" id="SSF53098">
    <property type="entry name" value="Ribonuclease H-like"/>
    <property type="match status" value="1"/>
</dbReference>
<dbReference type="InterPro" id="IPR012337">
    <property type="entry name" value="RNaseH-like_sf"/>
</dbReference>
<evidence type="ECO:0000313" key="1">
    <source>
        <dbReference type="EMBL" id="WMV24481.1"/>
    </source>
</evidence>
<dbReference type="InterPro" id="IPR036397">
    <property type="entry name" value="RNaseH_sf"/>
</dbReference>
<organism evidence="1 2">
    <name type="scientific">Solanum verrucosum</name>
    <dbReference type="NCBI Taxonomy" id="315347"/>
    <lineage>
        <taxon>Eukaryota</taxon>
        <taxon>Viridiplantae</taxon>
        <taxon>Streptophyta</taxon>
        <taxon>Embryophyta</taxon>
        <taxon>Tracheophyta</taxon>
        <taxon>Spermatophyta</taxon>
        <taxon>Magnoliopsida</taxon>
        <taxon>eudicotyledons</taxon>
        <taxon>Gunneridae</taxon>
        <taxon>Pentapetalae</taxon>
        <taxon>asterids</taxon>
        <taxon>lamiids</taxon>
        <taxon>Solanales</taxon>
        <taxon>Solanaceae</taxon>
        <taxon>Solanoideae</taxon>
        <taxon>Solaneae</taxon>
        <taxon>Solanum</taxon>
    </lineage>
</organism>
<dbReference type="Proteomes" id="UP001234989">
    <property type="component" value="Chromosome 4"/>
</dbReference>
<dbReference type="GO" id="GO:0003676">
    <property type="term" value="F:nucleic acid binding"/>
    <property type="evidence" value="ECO:0007669"/>
    <property type="project" value="InterPro"/>
</dbReference>
<accession>A0AAF0QJM5</accession>
<dbReference type="PANTHER" id="PTHR34072:SF52">
    <property type="entry name" value="RIBONUCLEASE H"/>
    <property type="match status" value="1"/>
</dbReference>
<evidence type="ECO:0008006" key="3">
    <source>
        <dbReference type="Google" id="ProtNLM"/>
    </source>
</evidence>
<dbReference type="Gene3D" id="3.30.420.10">
    <property type="entry name" value="Ribonuclease H-like superfamily/Ribonuclease H"/>
    <property type="match status" value="1"/>
</dbReference>
<evidence type="ECO:0000313" key="2">
    <source>
        <dbReference type="Proteomes" id="UP001234989"/>
    </source>
</evidence>
<keyword evidence="2" id="KW-1185">Reference proteome</keyword>
<sequence>MYHDIKEIYWWHGMKKDVAKDVDALTKSTHVLPVKATFTAEDYAGLYVREIVRLNGVPVSIISDRGAQFTANFWKSFQKGLGTQLNSLGIQANNQKIEAMKKWPRPTTPIDIRRIGLGCVLMKNGKVIPYVSRQLKRGCLEILRDYDMRVPYHPSKANVVEDALSSFSLRSVAHLEEGNGGSSSGNSFTYFEEEATPSFGNFSSSVVLCFGISSTSLDMSFPGSGAIFDNAQLHSIQF</sequence>
<protein>
    <recommendedName>
        <fullName evidence="3">Integrase catalytic domain-containing protein</fullName>
    </recommendedName>
</protein>
<gene>
    <name evidence="1" type="ORF">MTR67_017866</name>
</gene>
<reference evidence="1" key="1">
    <citation type="submission" date="2023-08" db="EMBL/GenBank/DDBJ databases">
        <title>A de novo genome assembly of Solanum verrucosum Schlechtendal, a Mexican diploid species geographically isolated from the other diploid A-genome species in potato relatives.</title>
        <authorList>
            <person name="Hosaka K."/>
        </authorList>
    </citation>
    <scope>NUCLEOTIDE SEQUENCE</scope>
    <source>
        <tissue evidence="1">Young leaves</tissue>
    </source>
</reference>